<gene>
    <name evidence="1" type="ORF">BN10_900024</name>
</gene>
<evidence type="ECO:0000313" key="2">
    <source>
        <dbReference type="Proteomes" id="UP000013167"/>
    </source>
</evidence>
<sequence>MNGRADAIFFTDAAQWRAWLEANHDSATEIWMGLNAKHVSPRGLTWDEAVPEALCFGWIDSKSEGIDADTRRQRWTPRKPGSTWSLTNVAHVERLTAQGRMHPSGIAAFERRRADRTGTYSFEQDITDLDDARRQRLETNPAAAAFWAIATPGYKKAVAHWIVSAKQEATRDKRLAELIEDCAAGRLVKFQRYGTPPAWVARAAAAAAGAQAAARMDS</sequence>
<dbReference type="AlphaFoldDB" id="N0E2Y5"/>
<evidence type="ECO:0008006" key="3">
    <source>
        <dbReference type="Google" id="ProtNLM"/>
    </source>
</evidence>
<comment type="caution">
    <text evidence="1">The sequence shown here is derived from an EMBL/GenBank/DDBJ whole genome shotgun (WGS) entry which is preliminary data.</text>
</comment>
<evidence type="ECO:0000313" key="1">
    <source>
        <dbReference type="EMBL" id="CCH71338.1"/>
    </source>
</evidence>
<dbReference type="Proteomes" id="UP000013167">
    <property type="component" value="Unassembled WGS sequence"/>
</dbReference>
<organism evidence="1 2">
    <name type="scientific">Phycicoccus elongatus Lp2</name>
    <dbReference type="NCBI Taxonomy" id="1193181"/>
    <lineage>
        <taxon>Bacteria</taxon>
        <taxon>Bacillati</taxon>
        <taxon>Actinomycetota</taxon>
        <taxon>Actinomycetes</taxon>
        <taxon>Micrococcales</taxon>
        <taxon>Intrasporangiaceae</taxon>
        <taxon>Phycicoccus</taxon>
    </lineage>
</organism>
<dbReference type="EMBL" id="CAIZ01000164">
    <property type="protein sequence ID" value="CCH71338.1"/>
    <property type="molecule type" value="Genomic_DNA"/>
</dbReference>
<proteinExistence type="predicted"/>
<dbReference type="STRING" id="1193181.BN10_900024"/>
<protein>
    <recommendedName>
        <fullName evidence="3">Bacteriocin-protection protein, YdeI/OmpD-associated family</fullName>
    </recommendedName>
</protein>
<keyword evidence="2" id="KW-1185">Reference proteome</keyword>
<accession>N0E2Y5</accession>
<name>N0E2Y5_9MICO</name>
<reference evidence="1 2" key="1">
    <citation type="journal article" date="2013" name="ISME J.">
        <title>A metabolic model for members of the genus Tetrasphaera involved in enhanced biological phosphorus removal.</title>
        <authorList>
            <person name="Kristiansen R."/>
            <person name="Nguyen H.T.T."/>
            <person name="Saunders A.M."/>
            <person name="Nielsen J.L."/>
            <person name="Wimmer R."/>
            <person name="Le V.Q."/>
            <person name="McIlroy S.J."/>
            <person name="Petrovski S."/>
            <person name="Seviour R.J."/>
            <person name="Calteau A."/>
            <person name="Nielsen K.L."/>
            <person name="Nielsen P.H."/>
        </authorList>
    </citation>
    <scope>NUCLEOTIDE SEQUENCE [LARGE SCALE GENOMIC DNA]</scope>
    <source>
        <strain evidence="1 2">Lp2</strain>
    </source>
</reference>
<dbReference type="Pfam" id="PF13376">
    <property type="entry name" value="OmdA"/>
    <property type="match status" value="1"/>
</dbReference>
<dbReference type="HOGENOM" id="CLU_076645_2_0_11"/>
<dbReference type="eggNOG" id="COG4430">
    <property type="taxonomic scope" value="Bacteria"/>
</dbReference>
<dbReference type="OrthoDB" id="9796999at2"/>
<dbReference type="RefSeq" id="WP_010851165.1">
    <property type="nucleotide sequence ID" value="NZ_HF570956.1"/>
</dbReference>